<reference evidence="6" key="2">
    <citation type="submission" date="2016-12" db="EMBL/GenBank/DDBJ databases">
        <title>Whole genome sequencing of Sphingomonas sp. ABOJV.</title>
        <authorList>
            <person name="Conlan S."/>
            <person name="Thomas P.J."/>
            <person name="Mullikin J."/>
            <person name="Palmore T.N."/>
            <person name="Frank K.M."/>
            <person name="Segre J.A."/>
        </authorList>
    </citation>
    <scope>NUCLEOTIDE SEQUENCE [LARGE SCALE GENOMIC DNA]</scope>
    <source>
        <strain evidence="6">ABOJV</strain>
    </source>
</reference>
<dbReference type="RefSeq" id="WP_075152711.1">
    <property type="nucleotide sequence ID" value="NZ_CP018820.1"/>
</dbReference>
<dbReference type="AlphaFoldDB" id="A0A1L6JEF4"/>
<feature type="signal peptide" evidence="1">
    <location>
        <begin position="1"/>
        <end position="20"/>
    </location>
</feature>
<reference evidence="5 7" key="3">
    <citation type="submission" date="2018-07" db="EMBL/GenBank/DDBJ databases">
        <title>Genomic and Epidemiologic Investigation of an Indolent Hospital Outbreak.</title>
        <authorList>
            <person name="Johnson R.C."/>
            <person name="Deming C."/>
            <person name="Conlan S."/>
            <person name="Zellmer C.J."/>
            <person name="Michelin A.V."/>
            <person name="Lee-Lin S."/>
            <person name="Thomas P.J."/>
            <person name="Park M."/>
            <person name="Weingarten R.A."/>
            <person name="Less J."/>
            <person name="Dekker J.P."/>
            <person name="Frank K.M."/>
            <person name="Musser K.A."/>
            <person name="Mcquiston J.R."/>
            <person name="Henderson D.K."/>
            <person name="Lau A.F."/>
            <person name="Palmore T.N."/>
            <person name="Segre J.A."/>
        </authorList>
    </citation>
    <scope>NUCLEOTIDE SEQUENCE [LARGE SCALE GENOMIC DNA]</scope>
    <source>
        <strain evidence="5 7">SK-NIH.Env10_0317</strain>
    </source>
</reference>
<dbReference type="STRING" id="93064.BRX40_19525"/>
<dbReference type="KEGG" id="skr:BRX40_19525"/>
<evidence type="ECO:0000259" key="2">
    <source>
        <dbReference type="Pfam" id="PF00675"/>
    </source>
</evidence>
<evidence type="ECO:0000313" key="7">
    <source>
        <dbReference type="Proteomes" id="UP000286681"/>
    </source>
</evidence>
<keyword evidence="6" id="KW-1185">Reference proteome</keyword>
<dbReference type="EMBL" id="QQWO01000010">
    <property type="protein sequence ID" value="RSV02126.1"/>
    <property type="molecule type" value="Genomic_DNA"/>
</dbReference>
<evidence type="ECO:0000259" key="3">
    <source>
        <dbReference type="Pfam" id="PF05193"/>
    </source>
</evidence>
<gene>
    <name evidence="4" type="ORF">BRX40_19525</name>
    <name evidence="5" type="ORF">CA257_13135</name>
</gene>
<evidence type="ECO:0000313" key="5">
    <source>
        <dbReference type="EMBL" id="RSV02126.1"/>
    </source>
</evidence>
<feature type="domain" description="Peptidase M16 C-terminal" evidence="3">
    <location>
        <begin position="205"/>
        <end position="373"/>
    </location>
</feature>
<dbReference type="OrthoDB" id="9811314at2"/>
<sequence>MRRMIASLMAATLLAGPLAAQELPTTPPPIPAPKAFKVPASQTFTLANGMKVTLIPYGVAPKVVVSLQTYAGSLNEGENTWLGLLAVDMLKEGAAGMTAAQIAQKAAEMGGGLGTNAGAESSSVTLNVLSERAADAIALVADVAQKPSYPESELARVKANWNRRLAVALSQPGTLANAALTRAYYGADHPYGRVLPTPQQFGAYTTAQLKAWHAANFGAKRSHLYIAGKFDAAVVKAAVEKAFGGWAAGPERLSLPPSPKPGPQVLLVDRPGAPQSTFSIAYPAPNAGTPGDIPMRVSNALLGGSFSSRITRNIREAKGYTYSPGSGLAFYPANAVWTFNADVTTAVTGPALKEVFHEIRTLQATPPGDEEAAGMRQYMAGLFVIQNSTPGALVGSLATRDSLGLPRDWMDKYVPATLAVTPAQISEAAKNLPIDKLTLVVVGDLKVVTPQLQELPELKGVEFKTVTVP</sequence>
<proteinExistence type="predicted"/>
<dbReference type="EMBL" id="CP018820">
    <property type="protein sequence ID" value="APR54312.1"/>
    <property type="molecule type" value="Genomic_DNA"/>
</dbReference>
<dbReference type="GO" id="GO:0046872">
    <property type="term" value="F:metal ion binding"/>
    <property type="evidence" value="ECO:0007669"/>
    <property type="project" value="InterPro"/>
</dbReference>
<dbReference type="Proteomes" id="UP000286681">
    <property type="component" value="Unassembled WGS sequence"/>
</dbReference>
<dbReference type="Gene3D" id="3.30.830.10">
    <property type="entry name" value="Metalloenzyme, LuxS/M16 peptidase-like"/>
    <property type="match status" value="2"/>
</dbReference>
<dbReference type="InterPro" id="IPR011249">
    <property type="entry name" value="Metalloenz_LuxS/M16"/>
</dbReference>
<keyword evidence="1" id="KW-0732">Signal</keyword>
<dbReference type="PANTHER" id="PTHR11851">
    <property type="entry name" value="METALLOPROTEASE"/>
    <property type="match status" value="1"/>
</dbReference>
<dbReference type="Pfam" id="PF05193">
    <property type="entry name" value="Peptidase_M16_C"/>
    <property type="match status" value="1"/>
</dbReference>
<feature type="domain" description="Peptidase M16 N-terminal" evidence="2">
    <location>
        <begin position="60"/>
        <end position="186"/>
    </location>
</feature>
<dbReference type="Proteomes" id="UP000185161">
    <property type="component" value="Chromosome"/>
</dbReference>
<dbReference type="SUPFAM" id="SSF63411">
    <property type="entry name" value="LuxS/MPP-like metallohydrolase"/>
    <property type="match status" value="2"/>
</dbReference>
<dbReference type="InterPro" id="IPR011765">
    <property type="entry name" value="Pept_M16_N"/>
</dbReference>
<evidence type="ECO:0000313" key="6">
    <source>
        <dbReference type="Proteomes" id="UP000185161"/>
    </source>
</evidence>
<dbReference type="InterPro" id="IPR007863">
    <property type="entry name" value="Peptidase_M16_C"/>
</dbReference>
<dbReference type="Pfam" id="PF00675">
    <property type="entry name" value="Peptidase_M16"/>
    <property type="match status" value="1"/>
</dbReference>
<dbReference type="PANTHER" id="PTHR11851:SF224">
    <property type="entry name" value="PROCESSING PROTEASE"/>
    <property type="match status" value="1"/>
</dbReference>
<evidence type="ECO:0000256" key="1">
    <source>
        <dbReference type="SAM" id="SignalP"/>
    </source>
</evidence>
<dbReference type="GeneID" id="44134755"/>
<protein>
    <submittedName>
        <fullName evidence="5">Insulinase family protein</fullName>
    </submittedName>
</protein>
<organism evidence="4 6">
    <name type="scientific">Sphingomonas koreensis</name>
    <dbReference type="NCBI Taxonomy" id="93064"/>
    <lineage>
        <taxon>Bacteria</taxon>
        <taxon>Pseudomonadati</taxon>
        <taxon>Pseudomonadota</taxon>
        <taxon>Alphaproteobacteria</taxon>
        <taxon>Sphingomonadales</taxon>
        <taxon>Sphingomonadaceae</taxon>
        <taxon>Sphingomonas</taxon>
    </lineage>
</organism>
<feature type="chain" id="PRO_5041797959" evidence="1">
    <location>
        <begin position="21"/>
        <end position="469"/>
    </location>
</feature>
<evidence type="ECO:0000313" key="4">
    <source>
        <dbReference type="EMBL" id="APR54312.1"/>
    </source>
</evidence>
<dbReference type="InterPro" id="IPR050361">
    <property type="entry name" value="MPP/UQCRC_Complex"/>
</dbReference>
<name>A0A1L6JEF4_9SPHN</name>
<accession>A0A1L6JEF4</accession>
<reference evidence="4" key="1">
    <citation type="submission" date="2016-12" db="EMBL/GenBank/DDBJ databases">
        <title>Whole genome sequencing of Sphingomonas koreensis.</title>
        <authorList>
            <person name="Conlan S."/>
            <person name="Thomas P.J."/>
            <person name="Mullikin J."/>
            <person name="Palmore T.N."/>
            <person name="Frank K.M."/>
            <person name="Segre J.A."/>
        </authorList>
    </citation>
    <scope>NUCLEOTIDE SEQUENCE</scope>
    <source>
        <strain evidence="4">ABOJV</strain>
    </source>
</reference>